<evidence type="ECO:0000259" key="3">
    <source>
        <dbReference type="Pfam" id="PF01156"/>
    </source>
</evidence>
<dbReference type="InterPro" id="IPR001910">
    <property type="entry name" value="Inosine/uridine_hydrolase_dom"/>
</dbReference>
<dbReference type="Proteomes" id="UP001055911">
    <property type="component" value="Chromosome"/>
</dbReference>
<sequence length="304" mass="32581">MERIIIDADPGIDDAAALAVAINHPDLDVQLITTVAGNVTVDKTTNNALKILEFFGKANQIPVAAGAEQPLVKPFEDAARIHGESGMRGYDFPEPTTKPVPQSAVTALHETIMNSPEPITLVPTGSYTNIGLLLAQYPEVKGQIKQIVAMGGTLGRGNMTSAAEFNVFTDPDAAKIMYQAGIPIVMIGLDVTMKALLTPSTLETINQMNRAGKMLHDIIISDGDQNAAGVAMHDVNTIFYLRHPESVTTTPYWIDIQTNGPALGETVADVRGAYHDGQTNALVGTDIDAAAFNRWFIAQVEQMD</sequence>
<name>A0A9Q8ZST9_9LACO</name>
<protein>
    <submittedName>
        <fullName evidence="4">Ribonucleoside hydrolase RihC</fullName>
        <ecNumber evidence="4">3.2.2.-</ecNumber>
    </submittedName>
</protein>
<dbReference type="CDD" id="cd02651">
    <property type="entry name" value="nuc_hydro_IU_UC_XIUA"/>
    <property type="match status" value="1"/>
</dbReference>
<reference evidence="4" key="1">
    <citation type="submission" date="2022-05" db="EMBL/GenBank/DDBJ databases">
        <authorList>
            <person name="Oliphant S.A."/>
            <person name="Watson-Haigh N.S."/>
            <person name="Sumby K.M."/>
            <person name="Gardner J.M."/>
            <person name="Jiranek V."/>
        </authorList>
    </citation>
    <scope>NUCLEOTIDE SEQUENCE</scope>
    <source>
        <strain evidence="4">KI4_B1</strain>
    </source>
</reference>
<proteinExistence type="predicted"/>
<dbReference type="EMBL" id="CP097119">
    <property type="protein sequence ID" value="USS88815.1"/>
    <property type="molecule type" value="Genomic_DNA"/>
</dbReference>
<dbReference type="PANTHER" id="PTHR12304:SF15">
    <property type="entry name" value="NON-SPECIFIC RIBONUCLEOSIDE HYDROLASE RIHC"/>
    <property type="match status" value="1"/>
</dbReference>
<dbReference type="GO" id="GO:0008477">
    <property type="term" value="F:purine nucleosidase activity"/>
    <property type="evidence" value="ECO:0007669"/>
    <property type="project" value="TreeGrafter"/>
</dbReference>
<gene>
    <name evidence="4" type="primary">rihC</name>
    <name evidence="4" type="ORF">M3M40_04820</name>
</gene>
<dbReference type="AlphaFoldDB" id="A0A9Q8ZST9"/>
<keyword evidence="1 4" id="KW-0378">Hydrolase</keyword>
<dbReference type="EC" id="3.2.2.-" evidence="4"/>
<keyword evidence="2 4" id="KW-0326">Glycosidase</keyword>
<dbReference type="GO" id="GO:0005829">
    <property type="term" value="C:cytosol"/>
    <property type="evidence" value="ECO:0007669"/>
    <property type="project" value="TreeGrafter"/>
</dbReference>
<feature type="domain" description="Inosine/uridine-preferring nucleoside hydrolase" evidence="3">
    <location>
        <begin position="4"/>
        <end position="293"/>
    </location>
</feature>
<dbReference type="SUPFAM" id="SSF53590">
    <property type="entry name" value="Nucleoside hydrolase"/>
    <property type="match status" value="1"/>
</dbReference>
<keyword evidence="5" id="KW-1185">Reference proteome</keyword>
<dbReference type="PANTHER" id="PTHR12304">
    <property type="entry name" value="INOSINE-URIDINE PREFERRING NUCLEOSIDE HYDROLASE"/>
    <property type="match status" value="1"/>
</dbReference>
<dbReference type="InterPro" id="IPR023186">
    <property type="entry name" value="IUNH"/>
</dbReference>
<dbReference type="GO" id="GO:0006152">
    <property type="term" value="P:purine nucleoside catabolic process"/>
    <property type="evidence" value="ECO:0007669"/>
    <property type="project" value="TreeGrafter"/>
</dbReference>
<evidence type="ECO:0000313" key="4">
    <source>
        <dbReference type="EMBL" id="USS88815.1"/>
    </source>
</evidence>
<dbReference type="NCBIfam" id="NF008036">
    <property type="entry name" value="PRK10768.1"/>
    <property type="match status" value="1"/>
</dbReference>
<organism evidence="4 5">
    <name type="scientific">Fructilactobacillus cliffordii</name>
    <dbReference type="NCBI Taxonomy" id="2940299"/>
    <lineage>
        <taxon>Bacteria</taxon>
        <taxon>Bacillati</taxon>
        <taxon>Bacillota</taxon>
        <taxon>Bacilli</taxon>
        <taxon>Lactobacillales</taxon>
        <taxon>Lactobacillaceae</taxon>
        <taxon>Fructilactobacillus</taxon>
    </lineage>
</organism>
<evidence type="ECO:0000256" key="2">
    <source>
        <dbReference type="ARBA" id="ARBA00023295"/>
    </source>
</evidence>
<accession>A0A9Q8ZST9</accession>
<dbReference type="InterPro" id="IPR036452">
    <property type="entry name" value="Ribo_hydro-like"/>
</dbReference>
<dbReference type="Gene3D" id="3.90.245.10">
    <property type="entry name" value="Ribonucleoside hydrolase-like"/>
    <property type="match status" value="1"/>
</dbReference>
<dbReference type="Pfam" id="PF01156">
    <property type="entry name" value="IU_nuc_hydro"/>
    <property type="match status" value="1"/>
</dbReference>
<evidence type="ECO:0000313" key="5">
    <source>
        <dbReference type="Proteomes" id="UP001055911"/>
    </source>
</evidence>
<dbReference type="RefSeq" id="WP_252766332.1">
    <property type="nucleotide sequence ID" value="NZ_CP097119.1"/>
</dbReference>
<evidence type="ECO:0000256" key="1">
    <source>
        <dbReference type="ARBA" id="ARBA00022801"/>
    </source>
</evidence>